<dbReference type="EMBL" id="GGEC01080231">
    <property type="protein sequence ID" value="MBX60715.1"/>
    <property type="molecule type" value="Transcribed_RNA"/>
</dbReference>
<proteinExistence type="predicted"/>
<accession>A0A2P2Q181</accession>
<name>A0A2P2Q181_RHIMU</name>
<dbReference type="AlphaFoldDB" id="A0A2P2Q181"/>
<protein>
    <submittedName>
        <fullName evidence="1">Uncharacterized protein</fullName>
    </submittedName>
</protein>
<sequence length="16" mass="1820">MANPMVMTTVARDRNL</sequence>
<reference evidence="1" key="1">
    <citation type="submission" date="2018-02" db="EMBL/GenBank/DDBJ databases">
        <title>Rhizophora mucronata_Transcriptome.</title>
        <authorList>
            <person name="Meera S.P."/>
            <person name="Sreeshan A."/>
            <person name="Augustine A."/>
        </authorList>
    </citation>
    <scope>NUCLEOTIDE SEQUENCE</scope>
    <source>
        <tissue evidence="1">Leaf</tissue>
    </source>
</reference>
<organism evidence="1">
    <name type="scientific">Rhizophora mucronata</name>
    <name type="common">Asiatic mangrove</name>
    <dbReference type="NCBI Taxonomy" id="61149"/>
    <lineage>
        <taxon>Eukaryota</taxon>
        <taxon>Viridiplantae</taxon>
        <taxon>Streptophyta</taxon>
        <taxon>Embryophyta</taxon>
        <taxon>Tracheophyta</taxon>
        <taxon>Spermatophyta</taxon>
        <taxon>Magnoliopsida</taxon>
        <taxon>eudicotyledons</taxon>
        <taxon>Gunneridae</taxon>
        <taxon>Pentapetalae</taxon>
        <taxon>rosids</taxon>
        <taxon>fabids</taxon>
        <taxon>Malpighiales</taxon>
        <taxon>Rhizophoraceae</taxon>
        <taxon>Rhizophora</taxon>
    </lineage>
</organism>
<evidence type="ECO:0000313" key="1">
    <source>
        <dbReference type="EMBL" id="MBX60715.1"/>
    </source>
</evidence>